<dbReference type="RefSeq" id="WP_382406675.1">
    <property type="nucleotide sequence ID" value="NZ_JBHSGU010000002.1"/>
</dbReference>
<reference evidence="2" key="1">
    <citation type="journal article" date="2019" name="Int. J. Syst. Evol. Microbiol.">
        <title>The Global Catalogue of Microorganisms (GCM) 10K type strain sequencing project: providing services to taxonomists for standard genome sequencing and annotation.</title>
        <authorList>
            <consortium name="The Broad Institute Genomics Platform"/>
            <consortium name="The Broad Institute Genome Sequencing Center for Infectious Disease"/>
            <person name="Wu L."/>
            <person name="Ma J."/>
        </authorList>
    </citation>
    <scope>NUCLEOTIDE SEQUENCE [LARGE SCALE GENOMIC DNA]</scope>
    <source>
        <strain evidence="2">KACC 12507</strain>
    </source>
</reference>
<name>A0ABV9LW11_9ALTE</name>
<protein>
    <submittedName>
        <fullName evidence="1">Type II toxin-antitoxin system RelE/ParE family toxin</fullName>
    </submittedName>
</protein>
<dbReference type="InterPro" id="IPR031552">
    <property type="entry name" value="ParE-like_toxin"/>
</dbReference>
<proteinExistence type="predicted"/>
<dbReference type="EMBL" id="JBHSGU010000002">
    <property type="protein sequence ID" value="MFC4699805.1"/>
    <property type="molecule type" value="Genomic_DNA"/>
</dbReference>
<gene>
    <name evidence="1" type="ORF">ACFO4O_06525</name>
</gene>
<sequence>MAKIITVLQTQNFKKAVKKLHKNQKFDLDKAVKAIMEDPLLGEQKRGDLSFLRVHKFKMVKQLTVLEYSHENGTVVLELFALGSHENFYRDVKKIF</sequence>
<comment type="caution">
    <text evidence="1">The sequence shown here is derived from an EMBL/GenBank/DDBJ whole genome shotgun (WGS) entry which is preliminary data.</text>
</comment>
<evidence type="ECO:0000313" key="1">
    <source>
        <dbReference type="EMBL" id="MFC4699805.1"/>
    </source>
</evidence>
<keyword evidence="2" id="KW-1185">Reference proteome</keyword>
<evidence type="ECO:0000313" key="2">
    <source>
        <dbReference type="Proteomes" id="UP001595897"/>
    </source>
</evidence>
<accession>A0ABV9LW11</accession>
<dbReference type="Pfam" id="PF15781">
    <property type="entry name" value="ParE-like_toxin"/>
    <property type="match status" value="1"/>
</dbReference>
<organism evidence="1 2">
    <name type="scientific">Glaciecola siphonariae</name>
    <dbReference type="NCBI Taxonomy" id="521012"/>
    <lineage>
        <taxon>Bacteria</taxon>
        <taxon>Pseudomonadati</taxon>
        <taxon>Pseudomonadota</taxon>
        <taxon>Gammaproteobacteria</taxon>
        <taxon>Alteromonadales</taxon>
        <taxon>Alteromonadaceae</taxon>
        <taxon>Glaciecola</taxon>
    </lineage>
</organism>
<dbReference type="Proteomes" id="UP001595897">
    <property type="component" value="Unassembled WGS sequence"/>
</dbReference>